<dbReference type="KEGG" id="azz:DEW08_20295"/>
<dbReference type="AlphaFoldDB" id="A0A2S2CVL3"/>
<dbReference type="Pfam" id="PF00072">
    <property type="entry name" value="Response_reg"/>
    <property type="match status" value="1"/>
</dbReference>
<dbReference type="InterPro" id="IPR001789">
    <property type="entry name" value="Sig_transdc_resp-reg_receiver"/>
</dbReference>
<gene>
    <name evidence="11" type="ORF">DEW08_20295</name>
</gene>
<dbReference type="SMART" id="SM00091">
    <property type="entry name" value="PAS"/>
    <property type="match status" value="2"/>
</dbReference>
<dbReference type="OrthoDB" id="7197814at2"/>
<dbReference type="InterPro" id="IPR003594">
    <property type="entry name" value="HATPase_dom"/>
</dbReference>
<dbReference type="InterPro" id="IPR000014">
    <property type="entry name" value="PAS"/>
</dbReference>
<evidence type="ECO:0000313" key="12">
    <source>
        <dbReference type="Proteomes" id="UP000245629"/>
    </source>
</evidence>
<dbReference type="InterPro" id="IPR003661">
    <property type="entry name" value="HisK_dim/P_dom"/>
</dbReference>
<dbReference type="Proteomes" id="UP000245629">
    <property type="component" value="Chromosome 3"/>
</dbReference>
<reference evidence="12" key="1">
    <citation type="submission" date="2018-05" db="EMBL/GenBank/DDBJ databases">
        <title>Azospirillum thermophila sp. nov., a novel isolated from hot spring.</title>
        <authorList>
            <person name="Zhao Z."/>
        </authorList>
    </citation>
    <scope>NUCLEOTIDE SEQUENCE [LARGE SCALE GENOMIC DNA]</scope>
    <source>
        <strain evidence="12">CFH 70021</strain>
    </source>
</reference>
<evidence type="ECO:0000259" key="10">
    <source>
        <dbReference type="PROSITE" id="PS50112"/>
    </source>
</evidence>
<dbReference type="SMART" id="SM00388">
    <property type="entry name" value="HisKA"/>
    <property type="match status" value="1"/>
</dbReference>
<dbReference type="Gene3D" id="1.10.287.130">
    <property type="match status" value="1"/>
</dbReference>
<dbReference type="SUPFAM" id="SSF55874">
    <property type="entry name" value="ATPase domain of HSP90 chaperone/DNA topoisomerase II/histidine kinase"/>
    <property type="match status" value="1"/>
</dbReference>
<keyword evidence="12" id="KW-1185">Reference proteome</keyword>
<evidence type="ECO:0000259" key="9">
    <source>
        <dbReference type="PROSITE" id="PS50110"/>
    </source>
</evidence>
<dbReference type="Pfam" id="PF02518">
    <property type="entry name" value="HATPase_c"/>
    <property type="match status" value="1"/>
</dbReference>
<dbReference type="Pfam" id="PF00512">
    <property type="entry name" value="HisKA"/>
    <property type="match status" value="1"/>
</dbReference>
<dbReference type="Gene3D" id="3.30.450.20">
    <property type="entry name" value="PAS domain"/>
    <property type="match status" value="2"/>
</dbReference>
<dbReference type="PANTHER" id="PTHR43047:SF72">
    <property type="entry name" value="OSMOSENSING HISTIDINE PROTEIN KINASE SLN1"/>
    <property type="match status" value="1"/>
</dbReference>
<evidence type="ECO:0000256" key="2">
    <source>
        <dbReference type="ARBA" id="ARBA00012438"/>
    </source>
</evidence>
<protein>
    <recommendedName>
        <fullName evidence="2">histidine kinase</fullName>
        <ecNumber evidence="2">2.7.13.3</ecNumber>
    </recommendedName>
</protein>
<dbReference type="SMART" id="SM00387">
    <property type="entry name" value="HATPase_c"/>
    <property type="match status" value="1"/>
</dbReference>
<dbReference type="PRINTS" id="PR00344">
    <property type="entry name" value="BCTRLSENSOR"/>
</dbReference>
<keyword evidence="4" id="KW-0808">Transferase</keyword>
<feature type="domain" description="Histidine kinase" evidence="8">
    <location>
        <begin position="437"/>
        <end position="654"/>
    </location>
</feature>
<dbReference type="Gene3D" id="3.40.50.2300">
    <property type="match status" value="1"/>
</dbReference>
<dbReference type="PROSITE" id="PS50109">
    <property type="entry name" value="HIS_KIN"/>
    <property type="match status" value="1"/>
</dbReference>
<dbReference type="Gene3D" id="3.30.565.10">
    <property type="entry name" value="Histidine kinase-like ATPase, C-terminal domain"/>
    <property type="match status" value="1"/>
</dbReference>
<dbReference type="InterPro" id="IPR005467">
    <property type="entry name" value="His_kinase_dom"/>
</dbReference>
<evidence type="ECO:0000256" key="4">
    <source>
        <dbReference type="ARBA" id="ARBA00022679"/>
    </source>
</evidence>
<evidence type="ECO:0000256" key="7">
    <source>
        <dbReference type="PROSITE-ProRule" id="PRU00169"/>
    </source>
</evidence>
<feature type="modified residue" description="4-aspartylphosphate" evidence="7">
    <location>
        <position position="734"/>
    </location>
</feature>
<keyword evidence="5" id="KW-0418">Kinase</keyword>
<dbReference type="InterPro" id="IPR035965">
    <property type="entry name" value="PAS-like_dom_sf"/>
</dbReference>
<dbReference type="SUPFAM" id="SSF52172">
    <property type="entry name" value="CheY-like"/>
    <property type="match status" value="1"/>
</dbReference>
<name>A0A2S2CVL3_9PROT</name>
<sequence>MERRRTSLVSGYDLLLLWKKILTVRGLKVIPSPSHTLSGDRRMILDVASRPPAAPPADGGGLITFDQLPALERLWMPIWVFDSERARMAWANRAALELWDAPTLEDFLRRDFSDMSEATRTRLSALIERLSAGEQPVDQWTFYPRGRPVTVRVRRTAIALPDGRRAMLHEAQPLDQPTDPATLRGVEALHHTNVMISLHSAEGRPLMRNPAAMRAFGPIDPEEQGNRIGAHLIDERDRRDLLSAIAGGRVFSRELAVRTVHGEAWHGLDARPAIDPVTGAPTVLINERDITDRRRMEIELEEQRSFLRAVVDLVPDQIFVHDADGRYVLVNQALAAQIGRSTQEVEGASLCDFIPPEVVALWMRDNRQVIEAGRELLIEQTLEVEGRARHYRVSKRPFRRASGAAYVLGTAVDITDLKLAKERAEAGERAKSQFLAMMSHEIRTPMNAVVGFASLLSEHVASEEHRAWANTITTASKDLLRVLDDILDFSKIEAGCMTLEQGCVVPGELVYQVADLFAPRAAERGNSLTVRVEPRTPVTMAGDPGRLRQVIANLVSNACKFTENGRVTLTASGDGAGTVSFEVTDTGIGMTGEQAAHVFEAFRQADESVSRRFGGTGLGLAIASRIVGLMGGTISLRSQPGVGSSFLVRLPARPAMPAPAEREAPAELPSGQPGANILLVEDNRINRELIMAILRRDGHRIACVGDGVAAVEAVRARGRRSPGNPGGFDLVLMDMRMPRMNGDEATRLIRELEGPAAGVPVWGLSADAIAETVAAHMTAGLDGYLTKPIDPNRLRLVVAQVRRG</sequence>
<dbReference type="CDD" id="cd17546">
    <property type="entry name" value="REC_hyHK_CKI1_RcsC-like"/>
    <property type="match status" value="1"/>
</dbReference>
<evidence type="ECO:0000256" key="6">
    <source>
        <dbReference type="ARBA" id="ARBA00023012"/>
    </source>
</evidence>
<keyword evidence="6" id="KW-0902">Two-component regulatory system</keyword>
<evidence type="ECO:0000256" key="3">
    <source>
        <dbReference type="ARBA" id="ARBA00022553"/>
    </source>
</evidence>
<organism evidence="11 12">
    <name type="scientific">Azospirillum thermophilum</name>
    <dbReference type="NCBI Taxonomy" id="2202148"/>
    <lineage>
        <taxon>Bacteria</taxon>
        <taxon>Pseudomonadati</taxon>
        <taxon>Pseudomonadota</taxon>
        <taxon>Alphaproteobacteria</taxon>
        <taxon>Rhodospirillales</taxon>
        <taxon>Azospirillaceae</taxon>
        <taxon>Azospirillum</taxon>
    </lineage>
</organism>
<dbReference type="PROSITE" id="PS50110">
    <property type="entry name" value="RESPONSE_REGULATORY"/>
    <property type="match status" value="1"/>
</dbReference>
<dbReference type="CDD" id="cd00130">
    <property type="entry name" value="PAS"/>
    <property type="match status" value="1"/>
</dbReference>
<dbReference type="EMBL" id="CP029354">
    <property type="protein sequence ID" value="AWK88420.1"/>
    <property type="molecule type" value="Genomic_DNA"/>
</dbReference>
<comment type="catalytic activity">
    <reaction evidence="1">
        <text>ATP + protein L-histidine = ADP + protein N-phospho-L-histidine.</text>
        <dbReference type="EC" id="2.7.13.3"/>
    </reaction>
</comment>
<dbReference type="FunFam" id="3.30.565.10:FF:000010">
    <property type="entry name" value="Sensor histidine kinase RcsC"/>
    <property type="match status" value="1"/>
</dbReference>
<dbReference type="InterPro" id="IPR011006">
    <property type="entry name" value="CheY-like_superfamily"/>
</dbReference>
<dbReference type="InterPro" id="IPR036890">
    <property type="entry name" value="HATPase_C_sf"/>
</dbReference>
<evidence type="ECO:0000259" key="8">
    <source>
        <dbReference type="PROSITE" id="PS50109"/>
    </source>
</evidence>
<dbReference type="CDD" id="cd16922">
    <property type="entry name" value="HATPase_EvgS-ArcB-TorS-like"/>
    <property type="match status" value="1"/>
</dbReference>
<accession>A0A2S2CVL3</accession>
<dbReference type="EC" id="2.7.13.3" evidence="2"/>
<proteinExistence type="predicted"/>
<dbReference type="GO" id="GO:0000155">
    <property type="term" value="F:phosphorelay sensor kinase activity"/>
    <property type="evidence" value="ECO:0007669"/>
    <property type="project" value="InterPro"/>
</dbReference>
<dbReference type="GO" id="GO:0009927">
    <property type="term" value="F:histidine phosphotransfer kinase activity"/>
    <property type="evidence" value="ECO:0007669"/>
    <property type="project" value="TreeGrafter"/>
</dbReference>
<dbReference type="SUPFAM" id="SSF55785">
    <property type="entry name" value="PYP-like sensor domain (PAS domain)"/>
    <property type="match status" value="3"/>
</dbReference>
<dbReference type="SUPFAM" id="SSF47384">
    <property type="entry name" value="Homodimeric domain of signal transducing histidine kinase"/>
    <property type="match status" value="1"/>
</dbReference>
<dbReference type="InterPro" id="IPR036097">
    <property type="entry name" value="HisK_dim/P_sf"/>
</dbReference>
<dbReference type="SMART" id="SM00448">
    <property type="entry name" value="REC"/>
    <property type="match status" value="1"/>
</dbReference>
<evidence type="ECO:0000256" key="1">
    <source>
        <dbReference type="ARBA" id="ARBA00000085"/>
    </source>
</evidence>
<feature type="domain" description="PAS" evidence="10">
    <location>
        <begin position="303"/>
        <end position="373"/>
    </location>
</feature>
<evidence type="ECO:0000313" key="11">
    <source>
        <dbReference type="EMBL" id="AWK88420.1"/>
    </source>
</evidence>
<dbReference type="PROSITE" id="PS50112">
    <property type="entry name" value="PAS"/>
    <property type="match status" value="1"/>
</dbReference>
<dbReference type="InterPro" id="IPR013656">
    <property type="entry name" value="PAS_4"/>
</dbReference>
<dbReference type="PANTHER" id="PTHR43047">
    <property type="entry name" value="TWO-COMPONENT HISTIDINE PROTEIN KINASE"/>
    <property type="match status" value="1"/>
</dbReference>
<dbReference type="NCBIfam" id="TIGR00229">
    <property type="entry name" value="sensory_box"/>
    <property type="match status" value="1"/>
</dbReference>
<dbReference type="CDD" id="cd00082">
    <property type="entry name" value="HisKA"/>
    <property type="match status" value="1"/>
</dbReference>
<feature type="domain" description="Response regulatory" evidence="9">
    <location>
        <begin position="676"/>
        <end position="802"/>
    </location>
</feature>
<dbReference type="Pfam" id="PF08448">
    <property type="entry name" value="PAS_4"/>
    <property type="match status" value="1"/>
</dbReference>
<dbReference type="GO" id="GO:0005886">
    <property type="term" value="C:plasma membrane"/>
    <property type="evidence" value="ECO:0007669"/>
    <property type="project" value="TreeGrafter"/>
</dbReference>
<dbReference type="InterPro" id="IPR004358">
    <property type="entry name" value="Sig_transdc_His_kin-like_C"/>
</dbReference>
<keyword evidence="3 7" id="KW-0597">Phosphoprotein</keyword>
<evidence type="ECO:0000256" key="5">
    <source>
        <dbReference type="ARBA" id="ARBA00022777"/>
    </source>
</evidence>